<protein>
    <submittedName>
        <fullName evidence="1">Uncharacterized protein</fullName>
    </submittedName>
</protein>
<evidence type="ECO:0000313" key="2">
    <source>
        <dbReference type="Proteomes" id="UP000272474"/>
    </source>
</evidence>
<dbReference type="RefSeq" id="WP_120675760.1">
    <property type="nucleotide sequence ID" value="NZ_RBAL01000002.1"/>
</dbReference>
<proteinExistence type="predicted"/>
<dbReference type="EMBL" id="RBAL01000002">
    <property type="protein sequence ID" value="RKN45747.1"/>
    <property type="molecule type" value="Genomic_DNA"/>
</dbReference>
<keyword evidence="2" id="KW-1185">Reference proteome</keyword>
<organism evidence="1 2">
    <name type="scientific">Streptomyces hoynatensis</name>
    <dbReference type="NCBI Taxonomy" id="1141874"/>
    <lineage>
        <taxon>Bacteria</taxon>
        <taxon>Bacillati</taxon>
        <taxon>Actinomycetota</taxon>
        <taxon>Actinomycetes</taxon>
        <taxon>Kitasatosporales</taxon>
        <taxon>Streptomycetaceae</taxon>
        <taxon>Streptomyces</taxon>
    </lineage>
</organism>
<dbReference type="AlphaFoldDB" id="A0A3A9ZEU2"/>
<dbReference type="Proteomes" id="UP000272474">
    <property type="component" value="Unassembled WGS sequence"/>
</dbReference>
<name>A0A3A9ZEU2_9ACTN</name>
<sequence length="216" mass="23613">MTATGTPVPAGRVLTWGPKRLPVPYAAPWSGEEVQTGSGLVLRPDGNGIGYRDETPADRDRHGVLWARMTDSPGSGRPNYRTMHIQRQRACMLGLLCQVCGGPADRDAKGWLFVLRQPPPHEDTPGWPEGLLCTKPPVCRPCAHLAAHHCPHLERPVRIRSRKPRVWGVFGGAFDAGLRPGPDAHLPYGHPATPWFLANQAVLELTRCTRESPPAA</sequence>
<dbReference type="OrthoDB" id="3689934at2"/>
<gene>
    <name evidence="1" type="ORF">D7294_04615</name>
</gene>
<evidence type="ECO:0000313" key="1">
    <source>
        <dbReference type="EMBL" id="RKN45747.1"/>
    </source>
</evidence>
<reference evidence="1 2" key="1">
    <citation type="journal article" date="2014" name="Int. J. Syst. Evol. Microbiol.">
        <title>Streptomyces hoynatensis sp. nov., isolated from deep marine sediment.</title>
        <authorList>
            <person name="Veyisoglu A."/>
            <person name="Sahin N."/>
        </authorList>
    </citation>
    <scope>NUCLEOTIDE SEQUENCE [LARGE SCALE GENOMIC DNA]</scope>
    <source>
        <strain evidence="1 2">KCTC 29097</strain>
    </source>
</reference>
<accession>A0A3A9ZEU2</accession>
<comment type="caution">
    <text evidence="1">The sequence shown here is derived from an EMBL/GenBank/DDBJ whole genome shotgun (WGS) entry which is preliminary data.</text>
</comment>